<comment type="caution">
    <text evidence="11">The sequence shown here is derived from an EMBL/GenBank/DDBJ whole genome shotgun (WGS) entry which is preliminary data.</text>
</comment>
<dbReference type="Pfam" id="PF06831">
    <property type="entry name" value="H2TH"/>
    <property type="match status" value="1"/>
</dbReference>
<keyword evidence="6" id="KW-0234">DNA repair</keyword>
<protein>
    <submittedName>
        <fullName evidence="11">Formamidopyrimidine-DNA glycosylase</fullName>
    </submittedName>
</protein>
<evidence type="ECO:0000256" key="6">
    <source>
        <dbReference type="ARBA" id="ARBA00023204"/>
    </source>
</evidence>
<evidence type="ECO:0000256" key="2">
    <source>
        <dbReference type="ARBA" id="ARBA00009409"/>
    </source>
</evidence>
<dbReference type="InterPro" id="IPR035937">
    <property type="entry name" value="FPG_N"/>
</dbReference>
<evidence type="ECO:0000256" key="1">
    <source>
        <dbReference type="ARBA" id="ARBA00001668"/>
    </source>
</evidence>
<evidence type="ECO:0000259" key="10">
    <source>
        <dbReference type="PROSITE" id="PS51068"/>
    </source>
</evidence>
<dbReference type="Proteomes" id="UP000294689">
    <property type="component" value="Unassembled WGS sequence"/>
</dbReference>
<evidence type="ECO:0000256" key="4">
    <source>
        <dbReference type="ARBA" id="ARBA00022801"/>
    </source>
</evidence>
<feature type="domain" description="Formamidopyrimidine-DNA glycosylase catalytic" evidence="10">
    <location>
        <begin position="2"/>
        <end position="114"/>
    </location>
</feature>
<keyword evidence="8" id="KW-0511">Multifunctional enzyme</keyword>
<dbReference type="CDD" id="cd08976">
    <property type="entry name" value="BaFpgNei_N_4"/>
    <property type="match status" value="1"/>
</dbReference>
<evidence type="ECO:0000256" key="8">
    <source>
        <dbReference type="ARBA" id="ARBA00023268"/>
    </source>
</evidence>
<evidence type="ECO:0000313" key="11">
    <source>
        <dbReference type="EMBL" id="TDU43025.1"/>
    </source>
</evidence>
<accession>A0A4R7Q632</accession>
<dbReference type="SMART" id="SM01232">
    <property type="entry name" value="H2TH"/>
    <property type="match status" value="1"/>
</dbReference>
<dbReference type="InterPro" id="IPR010979">
    <property type="entry name" value="Ribosomal_uS13-like_H2TH"/>
</dbReference>
<comment type="catalytic activity">
    <reaction evidence="1">
        <text>Hydrolysis of DNA containing ring-opened 7-methylguanine residues, releasing 2,6-diamino-4-hydroxy-5-(N-methyl)formamidopyrimidine.</text>
        <dbReference type="EC" id="3.2.2.23"/>
    </reaction>
</comment>
<dbReference type="PANTHER" id="PTHR22993">
    <property type="entry name" value="FORMAMIDOPYRIMIDINE-DNA GLYCOSYLASE"/>
    <property type="match status" value="1"/>
</dbReference>
<proteinExistence type="inferred from homology"/>
<dbReference type="SMART" id="SM00898">
    <property type="entry name" value="Fapy_DNA_glyco"/>
    <property type="match status" value="1"/>
</dbReference>
<dbReference type="GO" id="GO:0006284">
    <property type="term" value="P:base-excision repair"/>
    <property type="evidence" value="ECO:0007669"/>
    <property type="project" value="InterPro"/>
</dbReference>
<evidence type="ECO:0000256" key="3">
    <source>
        <dbReference type="ARBA" id="ARBA00022763"/>
    </source>
</evidence>
<keyword evidence="5" id="KW-0238">DNA-binding</keyword>
<dbReference type="GO" id="GO:0003906">
    <property type="term" value="F:DNA-(apurinic or apyrimidinic site) endonuclease activity"/>
    <property type="evidence" value="ECO:0007669"/>
    <property type="project" value="InterPro"/>
</dbReference>
<keyword evidence="7" id="KW-0456">Lyase</keyword>
<organism evidence="11 12">
    <name type="scientific">Gelidibacter sediminis</name>
    <dbReference type="NCBI Taxonomy" id="1608710"/>
    <lineage>
        <taxon>Bacteria</taxon>
        <taxon>Pseudomonadati</taxon>
        <taxon>Bacteroidota</taxon>
        <taxon>Flavobacteriia</taxon>
        <taxon>Flavobacteriales</taxon>
        <taxon>Flavobacteriaceae</taxon>
        <taxon>Gelidibacter</taxon>
    </lineage>
</organism>
<dbReference type="OrthoDB" id="9800855at2"/>
<comment type="similarity">
    <text evidence="2">Belongs to the FPG family.</text>
</comment>
<evidence type="ECO:0000313" key="12">
    <source>
        <dbReference type="Proteomes" id="UP000294689"/>
    </source>
</evidence>
<name>A0A4R7Q632_9FLAO</name>
<dbReference type="GO" id="GO:0008534">
    <property type="term" value="F:oxidized purine nucleobase lesion DNA N-glycosylase activity"/>
    <property type="evidence" value="ECO:0007669"/>
    <property type="project" value="UniProtKB-EC"/>
</dbReference>
<dbReference type="EMBL" id="SOBW01000007">
    <property type="protein sequence ID" value="TDU43025.1"/>
    <property type="molecule type" value="Genomic_DNA"/>
</dbReference>
<dbReference type="GO" id="GO:0003684">
    <property type="term" value="F:damaged DNA binding"/>
    <property type="evidence" value="ECO:0007669"/>
    <property type="project" value="InterPro"/>
</dbReference>
<dbReference type="InterPro" id="IPR015886">
    <property type="entry name" value="H2TH_FPG"/>
</dbReference>
<dbReference type="AlphaFoldDB" id="A0A4R7Q632"/>
<evidence type="ECO:0000256" key="5">
    <source>
        <dbReference type="ARBA" id="ARBA00023125"/>
    </source>
</evidence>
<keyword evidence="12" id="KW-1185">Reference proteome</keyword>
<dbReference type="RefSeq" id="WP_133756522.1">
    <property type="nucleotide sequence ID" value="NZ_SOBW01000007.1"/>
</dbReference>
<reference evidence="11 12" key="1">
    <citation type="submission" date="2019-03" db="EMBL/GenBank/DDBJ databases">
        <title>Genomic Encyclopedia of Archaeal and Bacterial Type Strains, Phase II (KMG-II): from individual species to whole genera.</title>
        <authorList>
            <person name="Goeker M."/>
        </authorList>
    </citation>
    <scope>NUCLEOTIDE SEQUENCE [LARGE SCALE GENOMIC DNA]</scope>
    <source>
        <strain evidence="11 12">DSM 28135</strain>
    </source>
</reference>
<evidence type="ECO:0000256" key="7">
    <source>
        <dbReference type="ARBA" id="ARBA00023239"/>
    </source>
</evidence>
<keyword evidence="9" id="KW-0326">Glycosidase</keyword>
<dbReference type="GO" id="GO:0008270">
    <property type="term" value="F:zinc ion binding"/>
    <property type="evidence" value="ECO:0007669"/>
    <property type="project" value="InterPro"/>
</dbReference>
<keyword evidence="4" id="KW-0378">Hydrolase</keyword>
<sequence>MPELPEVEGYKIYIDHTALHKKIIAFECSDNRLLKSTKTDFERHLIGYEFTETKRIGKYLFIKTSGDKTLVMHFGMTGRPNYYKEKEDRPKFGHIVLSFENGFHFAFENKRKFGWWNLTDSIQIYKTERNLSDDARDLSLEDFKTSLNLRKTFIKAVLMDQSVAAGVGNWMADEILYQAQVHPMKKVSDMNAQDIERVFNTMKNVIEVAIANDAHHLDFPEDFLIHRRKEGETCFHTNADIQKIKVGGRSTYFSPKWQVLDI</sequence>
<dbReference type="GO" id="GO:0016829">
    <property type="term" value="F:lyase activity"/>
    <property type="evidence" value="ECO:0007669"/>
    <property type="project" value="UniProtKB-KW"/>
</dbReference>
<gene>
    <name evidence="11" type="ORF">BXY82_0430</name>
</gene>
<dbReference type="PROSITE" id="PS51068">
    <property type="entry name" value="FPG_CAT"/>
    <property type="match status" value="1"/>
</dbReference>
<dbReference type="Pfam" id="PF01149">
    <property type="entry name" value="Fapy_DNA_glyco"/>
    <property type="match status" value="1"/>
</dbReference>
<dbReference type="SUPFAM" id="SSF81624">
    <property type="entry name" value="N-terminal domain of MutM-like DNA repair proteins"/>
    <property type="match status" value="1"/>
</dbReference>
<dbReference type="SUPFAM" id="SSF46946">
    <property type="entry name" value="S13-like H2TH domain"/>
    <property type="match status" value="1"/>
</dbReference>
<dbReference type="InterPro" id="IPR012319">
    <property type="entry name" value="FPG_cat"/>
</dbReference>
<dbReference type="Gene3D" id="1.10.8.50">
    <property type="match status" value="1"/>
</dbReference>
<evidence type="ECO:0000256" key="9">
    <source>
        <dbReference type="ARBA" id="ARBA00023295"/>
    </source>
</evidence>
<dbReference type="PANTHER" id="PTHR22993:SF9">
    <property type="entry name" value="FORMAMIDOPYRIMIDINE-DNA GLYCOSYLASE"/>
    <property type="match status" value="1"/>
</dbReference>
<keyword evidence="3" id="KW-0227">DNA damage</keyword>
<dbReference type="Gene3D" id="3.20.190.10">
    <property type="entry name" value="MutM-like, N-terminal"/>
    <property type="match status" value="1"/>
</dbReference>